<dbReference type="PANTHER" id="PTHR42953">
    <property type="entry name" value="HIGH-AFFINITY ZINC UPTAKE SYSTEM PROTEIN ZNUA-RELATED"/>
    <property type="match status" value="1"/>
</dbReference>
<dbReference type="SUPFAM" id="SSF53807">
    <property type="entry name" value="Helical backbone' metal receptor"/>
    <property type="match status" value="1"/>
</dbReference>
<reference evidence="7 8" key="1">
    <citation type="submission" date="2016-08" db="EMBL/GenBank/DDBJ databases">
        <title>A new outlook on sporulation: Clostridium algidixylanolyticum.</title>
        <authorList>
            <person name="Poppleton D.I."/>
            <person name="Gribaldo S."/>
        </authorList>
    </citation>
    <scope>NUCLEOTIDE SEQUENCE [LARGE SCALE GENOMIC DNA]</scope>
    <source>
        <strain evidence="7 8">SPL73</strain>
    </source>
</reference>
<dbReference type="InterPro" id="IPR006129">
    <property type="entry name" value="AdhesinB"/>
</dbReference>
<gene>
    <name evidence="7" type="ORF">BET01_07625</name>
</gene>
<keyword evidence="8" id="KW-1185">Reference proteome</keyword>
<evidence type="ECO:0000256" key="6">
    <source>
        <dbReference type="SAM" id="SignalP"/>
    </source>
</evidence>
<dbReference type="PRINTS" id="PR00691">
    <property type="entry name" value="ADHESINB"/>
</dbReference>
<dbReference type="OrthoDB" id="9810636at2"/>
<dbReference type="GO" id="GO:0030001">
    <property type="term" value="P:metal ion transport"/>
    <property type="evidence" value="ECO:0007669"/>
    <property type="project" value="InterPro"/>
</dbReference>
<evidence type="ECO:0000256" key="4">
    <source>
        <dbReference type="RuleBase" id="RU003512"/>
    </source>
</evidence>
<dbReference type="PROSITE" id="PS51257">
    <property type="entry name" value="PROKAR_LIPOPROTEIN"/>
    <property type="match status" value="1"/>
</dbReference>
<dbReference type="InterPro" id="IPR006128">
    <property type="entry name" value="Lipoprotein_PsaA-like"/>
</dbReference>
<evidence type="ECO:0000256" key="3">
    <source>
        <dbReference type="ARBA" id="ARBA00022729"/>
    </source>
</evidence>
<feature type="signal peptide" evidence="6">
    <location>
        <begin position="1"/>
        <end position="27"/>
    </location>
</feature>
<keyword evidence="3 6" id="KW-0732">Signal</keyword>
<evidence type="ECO:0000256" key="1">
    <source>
        <dbReference type="ARBA" id="ARBA00011028"/>
    </source>
</evidence>
<dbReference type="AlphaFoldDB" id="A0A419SYX7"/>
<proteinExistence type="inferred from homology"/>
<dbReference type="Pfam" id="PF01297">
    <property type="entry name" value="ZnuA"/>
    <property type="match status" value="1"/>
</dbReference>
<dbReference type="PANTHER" id="PTHR42953:SF3">
    <property type="entry name" value="HIGH-AFFINITY ZINC UPTAKE SYSTEM PROTEIN ZNUA"/>
    <property type="match status" value="1"/>
</dbReference>
<name>A0A419SYX7_9FIRM</name>
<dbReference type="CDD" id="cd01017">
    <property type="entry name" value="AdcA"/>
    <property type="match status" value="1"/>
</dbReference>
<evidence type="ECO:0000256" key="2">
    <source>
        <dbReference type="ARBA" id="ARBA00022448"/>
    </source>
</evidence>
<sequence length="318" mass="35450">MKKNRKRASCFLAIAALSISVLLTGCAGKQKEDKGDKLNVMTSFYPVYDFTLKVGGDKVNVKNMVPSGTEPHEWEPGTRDIASLEESNVFIYSGAGMEHWTEDVLKSLGNKNLIVVEASTGITLKEGHEEEGEAHKEEDKEHDHGEFDPHVWLDPQNAKKEMENIKEGLVKADPVNKDYYEANYKTYAEKFDKLDQSFRDTLHPLQNKSIVVSHEAYGYLCAAYGLTQVGIEGLTPDSEPDPARMAEVIDFVKENKVKTIFFEELVSPKVAEAIAKETGAKIQVLSPVEGLSDQEVKDGEDYFSVMEKNLVAIKDALE</sequence>
<dbReference type="InterPro" id="IPR050492">
    <property type="entry name" value="Bact_metal-bind_prot9"/>
</dbReference>
<dbReference type="InterPro" id="IPR006127">
    <property type="entry name" value="ZnuA-like"/>
</dbReference>
<dbReference type="RefSeq" id="WP_120198035.1">
    <property type="nucleotide sequence ID" value="NZ_MCIA01000031.1"/>
</dbReference>
<evidence type="ECO:0000256" key="5">
    <source>
        <dbReference type="SAM" id="MobiDB-lite"/>
    </source>
</evidence>
<organism evidence="7 8">
    <name type="scientific">Lacrimispora algidixylanolytica</name>
    <dbReference type="NCBI Taxonomy" id="94868"/>
    <lineage>
        <taxon>Bacteria</taxon>
        <taxon>Bacillati</taxon>
        <taxon>Bacillota</taxon>
        <taxon>Clostridia</taxon>
        <taxon>Lachnospirales</taxon>
        <taxon>Lachnospiraceae</taxon>
        <taxon>Lacrimispora</taxon>
    </lineage>
</organism>
<dbReference type="Proteomes" id="UP000284277">
    <property type="component" value="Unassembled WGS sequence"/>
</dbReference>
<accession>A0A419SYX7</accession>
<dbReference type="GO" id="GO:0007155">
    <property type="term" value="P:cell adhesion"/>
    <property type="evidence" value="ECO:0007669"/>
    <property type="project" value="InterPro"/>
</dbReference>
<feature type="chain" id="PRO_5019332584" evidence="6">
    <location>
        <begin position="28"/>
        <end position="318"/>
    </location>
</feature>
<protein>
    <submittedName>
        <fullName evidence="7">ABC transporter substrate-binding protein</fullName>
    </submittedName>
</protein>
<dbReference type="EMBL" id="MCIA01000031">
    <property type="protein sequence ID" value="RKD30444.1"/>
    <property type="molecule type" value="Genomic_DNA"/>
</dbReference>
<evidence type="ECO:0000313" key="8">
    <source>
        <dbReference type="Proteomes" id="UP000284277"/>
    </source>
</evidence>
<dbReference type="Gene3D" id="3.40.50.1980">
    <property type="entry name" value="Nitrogenase molybdenum iron protein domain"/>
    <property type="match status" value="2"/>
</dbReference>
<comment type="similarity">
    <text evidence="1 4">Belongs to the bacterial solute-binding protein 9 family.</text>
</comment>
<dbReference type="GO" id="GO:0046872">
    <property type="term" value="F:metal ion binding"/>
    <property type="evidence" value="ECO:0007669"/>
    <property type="project" value="InterPro"/>
</dbReference>
<comment type="caution">
    <text evidence="7">The sequence shown here is derived from an EMBL/GenBank/DDBJ whole genome shotgun (WGS) entry which is preliminary data.</text>
</comment>
<feature type="region of interest" description="Disordered" evidence="5">
    <location>
        <begin position="126"/>
        <end position="149"/>
    </location>
</feature>
<evidence type="ECO:0000313" key="7">
    <source>
        <dbReference type="EMBL" id="RKD30444.1"/>
    </source>
</evidence>
<keyword evidence="2 4" id="KW-0813">Transport</keyword>
<dbReference type="PRINTS" id="PR00690">
    <property type="entry name" value="ADHESNFAMILY"/>
</dbReference>